<dbReference type="EMBL" id="CP032694">
    <property type="protein sequence ID" value="AYG57579.1"/>
    <property type="molecule type" value="Genomic_DNA"/>
</dbReference>
<dbReference type="KEGG" id="rjg:CCGE525_01175"/>
<dbReference type="Pfam" id="PF03466">
    <property type="entry name" value="LysR_substrate"/>
    <property type="match status" value="1"/>
</dbReference>
<dbReference type="OrthoDB" id="9803735at2"/>
<dbReference type="GO" id="GO:0003700">
    <property type="term" value="F:DNA-binding transcription factor activity"/>
    <property type="evidence" value="ECO:0007669"/>
    <property type="project" value="InterPro"/>
</dbReference>
<gene>
    <name evidence="9" type="ORF">CCGE525_01175</name>
</gene>
<dbReference type="Pfam" id="PF00126">
    <property type="entry name" value="HTH_1"/>
    <property type="match status" value="1"/>
</dbReference>
<dbReference type="CDD" id="cd08438">
    <property type="entry name" value="PBP2_CidR"/>
    <property type="match status" value="1"/>
</dbReference>
<keyword evidence="3" id="KW-0238">DNA-binding</keyword>
<evidence type="ECO:0000256" key="3">
    <source>
        <dbReference type="ARBA" id="ARBA00023125"/>
    </source>
</evidence>
<comment type="function">
    <text evidence="5">Transcriptional regulator of the ttuABCDE tartrate utilization operon.</text>
</comment>
<proteinExistence type="inferred from homology"/>
<dbReference type="Gene3D" id="3.40.190.290">
    <property type="match status" value="1"/>
</dbReference>
<dbReference type="PRINTS" id="PR00039">
    <property type="entry name" value="HTHLYSR"/>
</dbReference>
<dbReference type="InterPro" id="IPR050950">
    <property type="entry name" value="HTH-type_LysR_regulators"/>
</dbReference>
<name>A0A387FGC3_9HYPH</name>
<keyword evidence="4" id="KW-0804">Transcription</keyword>
<keyword evidence="2" id="KW-0805">Transcription regulation</keyword>
<dbReference type="PROSITE" id="PS50931">
    <property type="entry name" value="HTH_LYSR"/>
    <property type="match status" value="1"/>
</dbReference>
<sequence>MELRTLRAFVEVVRQGGFSEAAKVVFTTQSAVSKAVRQLEDELGLPLLNRIGHRTTLTDAGEVVYRRALTILAGRDDLVAELAEMRGLSRGMLRLGLPPIGNDVLFAPLFAVFRSRYPGIEIKLVEQGAKRLEEMVLSGEVDLGASLLPVPEVFEWQSVRREPMHVLLPAGHSLGGRKTVPLAGLKDNPFILFESGFALNGVILGACHAAGFEPDIVARSSQINFIIELVAAGLGVGFLPRMIAEQRSRAGVGHALVIEPSMDWDMAWIWRRGGYLSHAARAWLDLARDRQSSKS</sequence>
<dbReference type="PANTHER" id="PTHR30419">
    <property type="entry name" value="HTH-TYPE TRANSCRIPTIONAL REGULATOR YBHD"/>
    <property type="match status" value="1"/>
</dbReference>
<accession>A0A387FGC3</accession>
<evidence type="ECO:0000256" key="6">
    <source>
        <dbReference type="ARBA" id="ARBA00067332"/>
    </source>
</evidence>
<dbReference type="InterPro" id="IPR036390">
    <property type="entry name" value="WH_DNA-bd_sf"/>
</dbReference>
<feature type="domain" description="HTH lysR-type" evidence="8">
    <location>
        <begin position="1"/>
        <end position="58"/>
    </location>
</feature>
<organism evidence="9 10">
    <name type="scientific">Rhizobium jaguaris</name>
    <dbReference type="NCBI Taxonomy" id="1312183"/>
    <lineage>
        <taxon>Bacteria</taxon>
        <taxon>Pseudomonadati</taxon>
        <taxon>Pseudomonadota</taxon>
        <taxon>Alphaproteobacteria</taxon>
        <taxon>Hyphomicrobiales</taxon>
        <taxon>Rhizobiaceae</taxon>
        <taxon>Rhizobium/Agrobacterium group</taxon>
        <taxon>Rhizobium</taxon>
    </lineage>
</organism>
<dbReference type="InterPro" id="IPR036388">
    <property type="entry name" value="WH-like_DNA-bd_sf"/>
</dbReference>
<dbReference type="InterPro" id="IPR000847">
    <property type="entry name" value="LysR_HTH_N"/>
</dbReference>
<dbReference type="Gene3D" id="1.10.10.10">
    <property type="entry name" value="Winged helix-like DNA-binding domain superfamily/Winged helix DNA-binding domain"/>
    <property type="match status" value="1"/>
</dbReference>
<evidence type="ECO:0000256" key="2">
    <source>
        <dbReference type="ARBA" id="ARBA00023015"/>
    </source>
</evidence>
<comment type="similarity">
    <text evidence="1">Belongs to the LysR transcriptional regulatory family.</text>
</comment>
<evidence type="ECO:0000256" key="7">
    <source>
        <dbReference type="ARBA" id="ARBA00083243"/>
    </source>
</evidence>
<dbReference type="PANTHER" id="PTHR30419:SF8">
    <property type="entry name" value="NITROGEN ASSIMILATION TRANSCRIPTIONAL ACTIVATOR-RELATED"/>
    <property type="match status" value="1"/>
</dbReference>
<dbReference type="InterPro" id="IPR005119">
    <property type="entry name" value="LysR_subst-bd"/>
</dbReference>
<dbReference type="GO" id="GO:0003677">
    <property type="term" value="F:DNA binding"/>
    <property type="evidence" value="ECO:0007669"/>
    <property type="project" value="UniProtKB-KW"/>
</dbReference>
<dbReference type="RefSeq" id="WP_120702680.1">
    <property type="nucleotide sequence ID" value="NZ_CP032694.1"/>
</dbReference>
<dbReference type="FunFam" id="1.10.10.10:FF:000001">
    <property type="entry name" value="LysR family transcriptional regulator"/>
    <property type="match status" value="1"/>
</dbReference>
<evidence type="ECO:0000313" key="10">
    <source>
        <dbReference type="Proteomes" id="UP000282195"/>
    </source>
</evidence>
<evidence type="ECO:0000256" key="5">
    <source>
        <dbReference type="ARBA" id="ARBA00054626"/>
    </source>
</evidence>
<evidence type="ECO:0000256" key="4">
    <source>
        <dbReference type="ARBA" id="ARBA00023163"/>
    </source>
</evidence>
<reference evidence="9 10" key="1">
    <citation type="submission" date="2018-10" db="EMBL/GenBank/DDBJ databases">
        <title>Rhizobium etli, R. leguminosarum and a new Rhizobium genospecies from Phaseolus dumosus.</title>
        <authorList>
            <person name="Ramirez-Puebla S.T."/>
            <person name="Rogel-Hernandez M.A."/>
            <person name="Guerrero G."/>
            <person name="Ormeno-Orrillo E."/>
            <person name="Martinez-Romero J.C."/>
            <person name="Negrete-Yankelevich S."/>
            <person name="Martinez-Romero E."/>
        </authorList>
    </citation>
    <scope>NUCLEOTIDE SEQUENCE [LARGE SCALE GENOMIC DNA]</scope>
    <source>
        <strain evidence="9 10">CCGE525</strain>
    </source>
</reference>
<dbReference type="GO" id="GO:0005829">
    <property type="term" value="C:cytosol"/>
    <property type="evidence" value="ECO:0007669"/>
    <property type="project" value="TreeGrafter"/>
</dbReference>
<dbReference type="Proteomes" id="UP000282195">
    <property type="component" value="Chromosome"/>
</dbReference>
<keyword evidence="10" id="KW-1185">Reference proteome</keyword>
<evidence type="ECO:0000256" key="1">
    <source>
        <dbReference type="ARBA" id="ARBA00009437"/>
    </source>
</evidence>
<evidence type="ECO:0000313" key="9">
    <source>
        <dbReference type="EMBL" id="AYG57579.1"/>
    </source>
</evidence>
<protein>
    <recommendedName>
        <fullName evidence="6">HTH-type transcriptional regulator TtuA</fullName>
    </recommendedName>
    <alternativeName>
        <fullName evidence="7">Tartrate utilization transcriptional regulator</fullName>
    </alternativeName>
</protein>
<evidence type="ECO:0000259" key="8">
    <source>
        <dbReference type="PROSITE" id="PS50931"/>
    </source>
</evidence>
<dbReference type="SUPFAM" id="SSF53850">
    <property type="entry name" value="Periplasmic binding protein-like II"/>
    <property type="match status" value="1"/>
</dbReference>
<dbReference type="SUPFAM" id="SSF46785">
    <property type="entry name" value="Winged helix' DNA-binding domain"/>
    <property type="match status" value="1"/>
</dbReference>
<dbReference type="AlphaFoldDB" id="A0A387FGC3"/>